<evidence type="ECO:0000313" key="2">
    <source>
        <dbReference type="EMBL" id="CAI9775632.1"/>
    </source>
</evidence>
<dbReference type="InterPro" id="IPR013780">
    <property type="entry name" value="Glyco_hydro_b"/>
</dbReference>
<name>A0AAD2E1K7_9LAMI</name>
<dbReference type="Proteomes" id="UP000834106">
    <property type="component" value="Chromosome 14"/>
</dbReference>
<dbReference type="AlphaFoldDB" id="A0AAD2E1K7"/>
<dbReference type="InterPro" id="IPR033403">
    <property type="entry name" value="DUF5110"/>
</dbReference>
<evidence type="ECO:0000313" key="3">
    <source>
        <dbReference type="Proteomes" id="UP000834106"/>
    </source>
</evidence>
<dbReference type="Pfam" id="PF17137">
    <property type="entry name" value="DUF5110"/>
    <property type="match status" value="1"/>
</dbReference>
<dbReference type="EMBL" id="OU503049">
    <property type="protein sequence ID" value="CAI9775632.1"/>
    <property type="molecule type" value="Genomic_DNA"/>
</dbReference>
<proteinExistence type="predicted"/>
<dbReference type="Gene3D" id="2.60.40.1180">
    <property type="entry name" value="Golgi alpha-mannosidase II"/>
    <property type="match status" value="1"/>
</dbReference>
<protein>
    <recommendedName>
        <fullName evidence="1">DUF5110 domain-containing protein</fullName>
    </recommendedName>
</protein>
<sequence length="232" mass="26051">MQHKLPKGICLSFDFEDSHLDLPLLYLKRGSTIPCTPLHQHVGEANPTDDNSLLVALDEHGILFKDDGDGYEYIKGGYLLTTYVSEHQSSVVTLRVSKAEGSWKRPNHRLHVQLLLGIGAVLDAWGTDGEILQIKMPSEDDLSELILAGKREYRLRIGTQWPHSRVDVNGYEEYSGVEYRSAGCFEEYSVIDRHLEQPGEIESLNLEGDIIIGGGLILERKISFPENVPVRI</sequence>
<keyword evidence="3" id="KW-1185">Reference proteome</keyword>
<feature type="domain" description="DUF5110" evidence="1">
    <location>
        <begin position="60"/>
        <end position="115"/>
    </location>
</feature>
<reference evidence="2" key="1">
    <citation type="submission" date="2023-05" db="EMBL/GenBank/DDBJ databases">
        <authorList>
            <person name="Huff M."/>
        </authorList>
    </citation>
    <scope>NUCLEOTIDE SEQUENCE</scope>
</reference>
<accession>A0AAD2E1K7</accession>
<organism evidence="2 3">
    <name type="scientific">Fraxinus pennsylvanica</name>
    <dbReference type="NCBI Taxonomy" id="56036"/>
    <lineage>
        <taxon>Eukaryota</taxon>
        <taxon>Viridiplantae</taxon>
        <taxon>Streptophyta</taxon>
        <taxon>Embryophyta</taxon>
        <taxon>Tracheophyta</taxon>
        <taxon>Spermatophyta</taxon>
        <taxon>Magnoliopsida</taxon>
        <taxon>eudicotyledons</taxon>
        <taxon>Gunneridae</taxon>
        <taxon>Pentapetalae</taxon>
        <taxon>asterids</taxon>
        <taxon>lamiids</taxon>
        <taxon>Lamiales</taxon>
        <taxon>Oleaceae</taxon>
        <taxon>Oleeae</taxon>
        <taxon>Fraxinus</taxon>
    </lineage>
</organism>
<gene>
    <name evidence="2" type="ORF">FPE_LOCUS23062</name>
</gene>
<evidence type="ECO:0000259" key="1">
    <source>
        <dbReference type="Pfam" id="PF17137"/>
    </source>
</evidence>